<accession>A0ABD2Z8Y0</accession>
<dbReference type="PANTHER" id="PTHR35097">
    <property type="entry name" value="GDSL ESTERASE/LIPASE"/>
    <property type="match status" value="1"/>
</dbReference>
<keyword evidence="2" id="KW-1185">Reference proteome</keyword>
<dbReference type="Proteomes" id="UP001630127">
    <property type="component" value="Unassembled WGS sequence"/>
</dbReference>
<dbReference type="PANTHER" id="PTHR35097:SF1">
    <property type="entry name" value="GDSL ESTERASE_LIPASE"/>
    <property type="match status" value="1"/>
</dbReference>
<proteinExistence type="predicted"/>
<organism evidence="1 2">
    <name type="scientific">Cinchona calisaya</name>
    <dbReference type="NCBI Taxonomy" id="153742"/>
    <lineage>
        <taxon>Eukaryota</taxon>
        <taxon>Viridiplantae</taxon>
        <taxon>Streptophyta</taxon>
        <taxon>Embryophyta</taxon>
        <taxon>Tracheophyta</taxon>
        <taxon>Spermatophyta</taxon>
        <taxon>Magnoliopsida</taxon>
        <taxon>eudicotyledons</taxon>
        <taxon>Gunneridae</taxon>
        <taxon>Pentapetalae</taxon>
        <taxon>asterids</taxon>
        <taxon>lamiids</taxon>
        <taxon>Gentianales</taxon>
        <taxon>Rubiaceae</taxon>
        <taxon>Cinchonoideae</taxon>
        <taxon>Cinchoneae</taxon>
        <taxon>Cinchona</taxon>
    </lineage>
</organism>
<protein>
    <submittedName>
        <fullName evidence="1">Uncharacterized protein</fullName>
    </submittedName>
</protein>
<dbReference type="EMBL" id="JBJUIK010000011">
    <property type="protein sequence ID" value="KAL3514795.1"/>
    <property type="molecule type" value="Genomic_DNA"/>
</dbReference>
<comment type="caution">
    <text evidence="1">The sequence shown here is derived from an EMBL/GenBank/DDBJ whole genome shotgun (WGS) entry which is preliminary data.</text>
</comment>
<evidence type="ECO:0000313" key="2">
    <source>
        <dbReference type="Proteomes" id="UP001630127"/>
    </source>
</evidence>
<gene>
    <name evidence="1" type="ORF">ACH5RR_027512</name>
</gene>
<sequence>MEGVASVVVDKLKGFAKSTQDLAHGALLHWPQNLYRRNPIEILKRLQREAFSDIMKLRDRQDKVERMLSFHKTSKGSPFHEATTRVRGDIDVVGAMFMVDNVDDEQYETIQNAGIRTGVDLRLVFETAIKEKNTLVTEFVVGGKDQGNTLEGPLSLAKLLYAANVSDWFSAVAIPVGARCSDVGVPMSSLHRDKGFSEYSAFEPPFLNQQNGGALGIMVKKSNIVASLAQFVSRLGLQTNPTETMHCFSTFGQLAYQLSESTKVSLLGVHKVPKLSNKSLRFGAMTIPVSMLRRRKLSETSIEDNGPQTETYKKGNLLDGSIALMLESRLDESTRIGGWIEMKQSNTRHLQWAVSMSDTPEDDLGWGLSMGGLVQGPKCWDHFQVEAFLNFSFGKRFKFQPAVLYSADGTSHFPAFLLRSSWSL</sequence>
<dbReference type="AlphaFoldDB" id="A0ABD2Z8Y0"/>
<reference evidence="1 2" key="1">
    <citation type="submission" date="2024-11" db="EMBL/GenBank/DDBJ databases">
        <title>A near-complete genome assembly of Cinchona calisaya.</title>
        <authorList>
            <person name="Lian D.C."/>
            <person name="Zhao X.W."/>
            <person name="Wei L."/>
        </authorList>
    </citation>
    <scope>NUCLEOTIDE SEQUENCE [LARGE SCALE GENOMIC DNA]</scope>
    <source>
        <tissue evidence="1">Nenye</tissue>
    </source>
</reference>
<name>A0ABD2Z8Y0_9GENT</name>
<evidence type="ECO:0000313" key="1">
    <source>
        <dbReference type="EMBL" id="KAL3514795.1"/>
    </source>
</evidence>